<dbReference type="InterPro" id="IPR002011">
    <property type="entry name" value="Tyr_kinase_rcpt_2_CS"/>
</dbReference>
<evidence type="ECO:0000256" key="1">
    <source>
        <dbReference type="ARBA" id="ARBA00001936"/>
    </source>
</evidence>
<keyword evidence="9" id="KW-0677">Repeat</keyword>
<evidence type="ECO:0000259" key="26">
    <source>
        <dbReference type="PROSITE" id="PS50853"/>
    </source>
</evidence>
<dbReference type="InterPro" id="IPR050122">
    <property type="entry name" value="RTK"/>
</dbReference>
<dbReference type="GO" id="GO:0042593">
    <property type="term" value="P:glucose homeostasis"/>
    <property type="evidence" value="ECO:0007669"/>
    <property type="project" value="TreeGrafter"/>
</dbReference>
<organism evidence="27 28">
    <name type="scientific">Ridgeia piscesae</name>
    <name type="common">Tubeworm</name>
    <dbReference type="NCBI Taxonomy" id="27915"/>
    <lineage>
        <taxon>Eukaryota</taxon>
        <taxon>Metazoa</taxon>
        <taxon>Spiralia</taxon>
        <taxon>Lophotrochozoa</taxon>
        <taxon>Annelida</taxon>
        <taxon>Polychaeta</taxon>
        <taxon>Sedentaria</taxon>
        <taxon>Canalipalpata</taxon>
        <taxon>Sabellida</taxon>
        <taxon>Siboglinidae</taxon>
        <taxon>Ridgeia</taxon>
    </lineage>
</organism>
<evidence type="ECO:0000256" key="15">
    <source>
        <dbReference type="ARBA" id="ARBA00023137"/>
    </source>
</evidence>
<dbReference type="PANTHER" id="PTHR24416:SF525">
    <property type="entry name" value="INSULIN-LIKE RECEPTOR"/>
    <property type="match status" value="1"/>
</dbReference>
<comment type="caution">
    <text evidence="27">The sequence shown here is derived from an EMBL/GenBank/DDBJ whole genome shotgun (WGS) entry which is preliminary data.</text>
</comment>
<feature type="region of interest" description="Disordered" evidence="23">
    <location>
        <begin position="684"/>
        <end position="735"/>
    </location>
</feature>
<evidence type="ECO:0000256" key="2">
    <source>
        <dbReference type="ARBA" id="ARBA00004479"/>
    </source>
</evidence>
<evidence type="ECO:0000256" key="11">
    <source>
        <dbReference type="ARBA" id="ARBA00022777"/>
    </source>
</evidence>
<evidence type="ECO:0000256" key="3">
    <source>
        <dbReference type="ARBA" id="ARBA00022553"/>
    </source>
</evidence>
<comment type="similarity">
    <text evidence="22">Belongs to the protein kinase superfamily. Tyr protein kinase family. Insulin receptor subfamily.</text>
</comment>
<dbReference type="GO" id="GO:0051897">
    <property type="term" value="P:positive regulation of phosphatidylinositol 3-kinase/protein kinase B signal transduction"/>
    <property type="evidence" value="ECO:0007669"/>
    <property type="project" value="TreeGrafter"/>
</dbReference>
<dbReference type="InterPro" id="IPR003961">
    <property type="entry name" value="FN3_dom"/>
</dbReference>
<dbReference type="SUPFAM" id="SSF56112">
    <property type="entry name" value="Protein kinase-like (PK-like)"/>
    <property type="match status" value="1"/>
</dbReference>
<dbReference type="PROSITE" id="PS00109">
    <property type="entry name" value="PROTEIN_KINASE_TYR"/>
    <property type="match status" value="1"/>
</dbReference>
<dbReference type="InterPro" id="IPR017441">
    <property type="entry name" value="Protein_kinase_ATP_BS"/>
</dbReference>
<dbReference type="InterPro" id="IPR000719">
    <property type="entry name" value="Prot_kinase_dom"/>
</dbReference>
<evidence type="ECO:0000256" key="12">
    <source>
        <dbReference type="ARBA" id="ARBA00022840"/>
    </source>
</evidence>
<dbReference type="Proteomes" id="UP001209878">
    <property type="component" value="Unassembled WGS sequence"/>
</dbReference>
<dbReference type="PROSITE" id="PS50853">
    <property type="entry name" value="FN3"/>
    <property type="match status" value="1"/>
</dbReference>
<dbReference type="InterPro" id="IPR020635">
    <property type="entry name" value="Tyr_kinase_cat_dom"/>
</dbReference>
<feature type="compositionally biased region" description="Polar residues" evidence="23">
    <location>
        <begin position="686"/>
        <end position="705"/>
    </location>
</feature>
<dbReference type="GO" id="GO:0005524">
    <property type="term" value="F:ATP binding"/>
    <property type="evidence" value="ECO:0007669"/>
    <property type="project" value="UniProtKB-UniRule"/>
</dbReference>
<evidence type="ECO:0000313" key="28">
    <source>
        <dbReference type="Proteomes" id="UP001209878"/>
    </source>
</evidence>
<evidence type="ECO:0000256" key="23">
    <source>
        <dbReference type="SAM" id="MobiDB-lite"/>
    </source>
</evidence>
<keyword evidence="6 22" id="KW-0812">Transmembrane</keyword>
<feature type="region of interest" description="Disordered" evidence="23">
    <location>
        <begin position="565"/>
        <end position="609"/>
    </location>
</feature>
<evidence type="ECO:0000313" key="27">
    <source>
        <dbReference type="EMBL" id="KAK2190048.1"/>
    </source>
</evidence>
<accession>A0AAD9P8F1</accession>
<evidence type="ECO:0000259" key="25">
    <source>
        <dbReference type="PROSITE" id="PS50011"/>
    </source>
</evidence>
<keyword evidence="15" id="KW-0829">Tyrosine-protein kinase</keyword>
<evidence type="ECO:0000256" key="13">
    <source>
        <dbReference type="ARBA" id="ARBA00022989"/>
    </source>
</evidence>
<evidence type="ECO:0000256" key="17">
    <source>
        <dbReference type="ARBA" id="ARBA00023170"/>
    </source>
</evidence>
<keyword evidence="7" id="KW-0479">Metal-binding</keyword>
<dbReference type="EC" id="2.7.10.1" evidence="22"/>
<dbReference type="PRINTS" id="PR00109">
    <property type="entry name" value="TYRKINASE"/>
</dbReference>
<keyword evidence="12 21" id="KW-0067">ATP-binding</keyword>
<evidence type="ECO:0000256" key="19">
    <source>
        <dbReference type="ARBA" id="ARBA00023211"/>
    </source>
</evidence>
<dbReference type="FunFam" id="3.30.200.20:FF:000026">
    <property type="entry name" value="Tyrosine-protein kinase receptor"/>
    <property type="match status" value="1"/>
</dbReference>
<dbReference type="EMBL" id="JAODUO010000090">
    <property type="protein sequence ID" value="KAK2190048.1"/>
    <property type="molecule type" value="Genomic_DNA"/>
</dbReference>
<evidence type="ECO:0000256" key="20">
    <source>
        <dbReference type="ARBA" id="ARBA00051243"/>
    </source>
</evidence>
<evidence type="ECO:0000256" key="24">
    <source>
        <dbReference type="SAM" id="Phobius"/>
    </source>
</evidence>
<dbReference type="PROSITE" id="PS00239">
    <property type="entry name" value="RECEPTOR_TYR_KIN_II"/>
    <property type="match status" value="1"/>
</dbReference>
<dbReference type="CDD" id="cd05032">
    <property type="entry name" value="PTKc_InsR_like"/>
    <property type="match status" value="1"/>
</dbReference>
<evidence type="ECO:0000256" key="10">
    <source>
        <dbReference type="ARBA" id="ARBA00022741"/>
    </source>
</evidence>
<dbReference type="SUPFAM" id="SSF49265">
    <property type="entry name" value="Fibronectin type III"/>
    <property type="match status" value="1"/>
</dbReference>
<evidence type="ECO:0000256" key="21">
    <source>
        <dbReference type="PROSITE-ProRule" id="PRU10141"/>
    </source>
</evidence>
<dbReference type="InterPro" id="IPR013783">
    <property type="entry name" value="Ig-like_fold"/>
</dbReference>
<dbReference type="GO" id="GO:0043410">
    <property type="term" value="P:positive regulation of MAPK cascade"/>
    <property type="evidence" value="ECO:0007669"/>
    <property type="project" value="TreeGrafter"/>
</dbReference>
<dbReference type="Gene3D" id="2.60.40.10">
    <property type="entry name" value="Immunoglobulins"/>
    <property type="match status" value="2"/>
</dbReference>
<dbReference type="GO" id="GO:0005899">
    <property type="term" value="C:insulin receptor complex"/>
    <property type="evidence" value="ECO:0007669"/>
    <property type="project" value="TreeGrafter"/>
</dbReference>
<keyword evidence="5" id="KW-0165">Cleavage on pair of basic residues</keyword>
<keyword evidence="18" id="KW-0325">Glycoprotein</keyword>
<dbReference type="Gene3D" id="3.30.200.20">
    <property type="entry name" value="Phosphorylase Kinase, domain 1"/>
    <property type="match status" value="1"/>
</dbReference>
<dbReference type="GO" id="GO:0030424">
    <property type="term" value="C:axon"/>
    <property type="evidence" value="ECO:0007669"/>
    <property type="project" value="TreeGrafter"/>
</dbReference>
<comment type="subcellular location">
    <subcellularLocation>
        <location evidence="2">Membrane</location>
        <topology evidence="2">Single-pass type I membrane protein</topology>
    </subcellularLocation>
</comment>
<reference evidence="27" key="1">
    <citation type="journal article" date="2023" name="Mol. Biol. Evol.">
        <title>Third-Generation Sequencing Reveals the Adaptive Role of the Epigenome in Three Deep-Sea Polychaetes.</title>
        <authorList>
            <person name="Perez M."/>
            <person name="Aroh O."/>
            <person name="Sun Y."/>
            <person name="Lan Y."/>
            <person name="Juniper S.K."/>
            <person name="Young C.R."/>
            <person name="Angers B."/>
            <person name="Qian P.Y."/>
        </authorList>
    </citation>
    <scope>NUCLEOTIDE SEQUENCE</scope>
    <source>
        <strain evidence="27">R07B-5</strain>
    </source>
</reference>
<dbReference type="PANTHER" id="PTHR24416">
    <property type="entry name" value="TYROSINE-PROTEIN KINASE RECEPTOR"/>
    <property type="match status" value="1"/>
</dbReference>
<feature type="domain" description="Fibronectin type-III" evidence="26">
    <location>
        <begin position="104"/>
        <end position="202"/>
    </location>
</feature>
<feature type="domain" description="Protein kinase" evidence="25">
    <location>
        <begin position="273"/>
        <end position="544"/>
    </location>
</feature>
<comment type="catalytic activity">
    <reaction evidence="20 22">
        <text>L-tyrosyl-[protein] + ATP = O-phospho-L-tyrosyl-[protein] + ADP + H(+)</text>
        <dbReference type="Rhea" id="RHEA:10596"/>
        <dbReference type="Rhea" id="RHEA-COMP:10136"/>
        <dbReference type="Rhea" id="RHEA-COMP:20101"/>
        <dbReference type="ChEBI" id="CHEBI:15378"/>
        <dbReference type="ChEBI" id="CHEBI:30616"/>
        <dbReference type="ChEBI" id="CHEBI:46858"/>
        <dbReference type="ChEBI" id="CHEBI:61978"/>
        <dbReference type="ChEBI" id="CHEBI:456216"/>
        <dbReference type="EC" id="2.7.10.1"/>
    </reaction>
</comment>
<dbReference type="PROSITE" id="PS50011">
    <property type="entry name" value="PROTEIN_KINASE_DOM"/>
    <property type="match status" value="1"/>
</dbReference>
<dbReference type="SMART" id="SM00219">
    <property type="entry name" value="TyrKc"/>
    <property type="match status" value="1"/>
</dbReference>
<feature type="transmembrane region" description="Helical" evidence="24">
    <location>
        <begin position="212"/>
        <end position="236"/>
    </location>
</feature>
<dbReference type="GO" id="GO:0046872">
    <property type="term" value="F:metal ion binding"/>
    <property type="evidence" value="ECO:0007669"/>
    <property type="project" value="UniProtKB-KW"/>
</dbReference>
<name>A0AAD9P8F1_RIDPI</name>
<keyword evidence="13 24" id="KW-1133">Transmembrane helix</keyword>
<dbReference type="GO" id="GO:0005009">
    <property type="term" value="F:insulin receptor activity"/>
    <property type="evidence" value="ECO:0007669"/>
    <property type="project" value="TreeGrafter"/>
</dbReference>
<keyword evidence="14 24" id="KW-0472">Membrane</keyword>
<comment type="cofactor">
    <cofactor evidence="1">
        <name>Mn(2+)</name>
        <dbReference type="ChEBI" id="CHEBI:29035"/>
    </cofactor>
</comment>
<protein>
    <recommendedName>
        <fullName evidence="22">Tyrosine-protein kinase receptor</fullName>
        <ecNumber evidence="22">2.7.10.1</ecNumber>
    </recommendedName>
</protein>
<keyword evidence="28" id="KW-1185">Reference proteome</keyword>
<dbReference type="InterPro" id="IPR001245">
    <property type="entry name" value="Ser-Thr/Tyr_kinase_cat_dom"/>
</dbReference>
<evidence type="ECO:0000256" key="9">
    <source>
        <dbReference type="ARBA" id="ARBA00022737"/>
    </source>
</evidence>
<evidence type="ECO:0000256" key="6">
    <source>
        <dbReference type="ARBA" id="ARBA00022692"/>
    </source>
</evidence>
<dbReference type="GO" id="GO:0043560">
    <property type="term" value="F:insulin receptor substrate binding"/>
    <property type="evidence" value="ECO:0007669"/>
    <property type="project" value="TreeGrafter"/>
</dbReference>
<evidence type="ECO:0000256" key="8">
    <source>
        <dbReference type="ARBA" id="ARBA00022729"/>
    </source>
</evidence>
<evidence type="ECO:0000256" key="22">
    <source>
        <dbReference type="RuleBase" id="RU000312"/>
    </source>
</evidence>
<keyword evidence="8" id="KW-0732">Signal</keyword>
<dbReference type="InterPro" id="IPR011009">
    <property type="entry name" value="Kinase-like_dom_sf"/>
</dbReference>
<keyword evidence="11" id="KW-0418">Kinase</keyword>
<dbReference type="Gene3D" id="1.10.510.10">
    <property type="entry name" value="Transferase(Phosphotransferase) domain 1"/>
    <property type="match status" value="1"/>
</dbReference>
<sequence>MLWDLLPYNNSYSNLLDDYALNMNMTHMNESDIDNDSDEHPAYEAAVVYGKTEVILPNLRHFQEYSIEVIACHEYQEGMDEKLCSNRAVTTARTMPDRNADNIDQRNITVTNDTEEHQVWIRWPNPTSPNGLIVTYEIELTKVDESHYKPAIYCIKHLKYHQTGGYRTESVNPGNWSFRIRATSLAGNGSWTDKRYFYVPHLEGREAPNVQLIIGISLGVFFFLLTLIAVIVIIIIQSRRFTPPSDAVISSNPDYFFSEVYEPDEWEVARDNIKLLSELGQGSFGMVYEGTARHIKDKADIVKVAVKTVNDNATANDRIQFLKEASVMKAFNCSHVVKLLGVVSKGQPTLVIMELMSNGDLKRFLQMHRPDSEDNDGRAPLRVSQILQWAGDIADGMAYLSFRKFVHRDLAARNCMVSENEVVKIGDFGMTRDIYETDYYRKGGKGLLPVRWMAPESLRDGKFDSHSDVWSYGVVLWEMVTLAEQPYQGLSNEDVLHFVIDGRIMDTPERCPEKIDKLMAMCWKFRPNSRPSFGQILEMLNPDLSESFRDVSYYFNVSNQKHTVSDGDDDVLTDDAKTPLTTPHYVDTPMASSLQHHSSSMRGGSTSSHLLSDELDYQDENIVSGSSGGSSLDRSHSPLPCLHNSPCECVPLTSFGGAARTNRTPGGNYWNAPVEPPCQYGRRSDPNSAIHSNRGATENHINGSDSLGGGNGHPRNGLANGHIPMSYYPSGANRV</sequence>
<keyword evidence="16" id="KW-1015">Disulfide bond</keyword>
<keyword evidence="4" id="KW-0808">Transferase</keyword>
<evidence type="ECO:0000256" key="7">
    <source>
        <dbReference type="ARBA" id="ARBA00022723"/>
    </source>
</evidence>
<keyword evidence="3 22" id="KW-0597">Phosphoprotein</keyword>
<evidence type="ECO:0000256" key="18">
    <source>
        <dbReference type="ARBA" id="ARBA00023180"/>
    </source>
</evidence>
<dbReference type="AlphaFoldDB" id="A0AAD9P8F1"/>
<feature type="compositionally biased region" description="Low complexity" evidence="23">
    <location>
        <begin position="596"/>
        <end position="609"/>
    </location>
</feature>
<dbReference type="PROSITE" id="PS00107">
    <property type="entry name" value="PROTEIN_KINASE_ATP"/>
    <property type="match status" value="1"/>
</dbReference>
<dbReference type="Pfam" id="PF07714">
    <property type="entry name" value="PK_Tyr_Ser-Thr"/>
    <property type="match status" value="1"/>
</dbReference>
<evidence type="ECO:0000256" key="5">
    <source>
        <dbReference type="ARBA" id="ARBA00022685"/>
    </source>
</evidence>
<dbReference type="InterPro" id="IPR036116">
    <property type="entry name" value="FN3_sf"/>
</dbReference>
<keyword evidence="17 22" id="KW-0675">Receptor</keyword>
<dbReference type="InterPro" id="IPR008266">
    <property type="entry name" value="Tyr_kinase_AS"/>
</dbReference>
<evidence type="ECO:0000256" key="16">
    <source>
        <dbReference type="ARBA" id="ARBA00023157"/>
    </source>
</evidence>
<keyword evidence="19" id="KW-0464">Manganese</keyword>
<proteinExistence type="inferred from homology"/>
<dbReference type="CDD" id="cd00063">
    <property type="entry name" value="FN3"/>
    <property type="match status" value="1"/>
</dbReference>
<evidence type="ECO:0000256" key="4">
    <source>
        <dbReference type="ARBA" id="ARBA00022679"/>
    </source>
</evidence>
<keyword evidence="10 21" id="KW-0547">Nucleotide-binding</keyword>
<dbReference type="FunFam" id="1.10.510.10:FF:000528">
    <property type="entry name" value="Tyrosine-protein kinase receptor"/>
    <property type="match status" value="1"/>
</dbReference>
<evidence type="ECO:0000256" key="14">
    <source>
        <dbReference type="ARBA" id="ARBA00023136"/>
    </source>
</evidence>
<feature type="binding site" evidence="21">
    <location>
        <position position="307"/>
    </location>
    <ligand>
        <name>ATP</name>
        <dbReference type="ChEBI" id="CHEBI:30616"/>
    </ligand>
</feature>
<gene>
    <name evidence="27" type="ORF">NP493_91g05036</name>
</gene>